<dbReference type="AlphaFoldDB" id="K2P3A5"/>
<comment type="caution">
    <text evidence="2">The sequence shown here is derived from an EMBL/GenBank/DDBJ whole genome shotgun (WGS) entry which is preliminary data.</text>
</comment>
<dbReference type="EMBL" id="AMSI01000009">
    <property type="protein sequence ID" value="EKF41876.1"/>
    <property type="molecule type" value="Genomic_DNA"/>
</dbReference>
<keyword evidence="1" id="KW-0732">Signal</keyword>
<reference evidence="2 3" key="1">
    <citation type="journal article" date="2012" name="J. Bacteriol.">
        <title>Genome Sequence of Nitratireductor indicus Type Strain C115.</title>
        <authorList>
            <person name="Lai Q."/>
            <person name="Li G."/>
            <person name="Yu Z."/>
            <person name="Shao Z."/>
        </authorList>
    </citation>
    <scope>NUCLEOTIDE SEQUENCE [LARGE SCALE GENOMIC DNA]</scope>
    <source>
        <strain evidence="2 3">C115</strain>
    </source>
</reference>
<evidence type="ECO:0000256" key="1">
    <source>
        <dbReference type="SAM" id="SignalP"/>
    </source>
</evidence>
<name>K2P3A5_9HYPH</name>
<protein>
    <submittedName>
        <fullName evidence="2">Uncharacterized protein</fullName>
    </submittedName>
</protein>
<evidence type="ECO:0000313" key="2">
    <source>
        <dbReference type="EMBL" id="EKF41876.1"/>
    </source>
</evidence>
<evidence type="ECO:0000313" key="3">
    <source>
        <dbReference type="Proteomes" id="UP000007374"/>
    </source>
</evidence>
<feature type="chain" id="PRO_5003862544" evidence="1">
    <location>
        <begin position="21"/>
        <end position="81"/>
    </location>
</feature>
<proteinExistence type="predicted"/>
<keyword evidence="3" id="KW-1185">Reference proteome</keyword>
<dbReference type="Proteomes" id="UP000007374">
    <property type="component" value="Unassembled WGS sequence"/>
</dbReference>
<dbReference type="RefSeq" id="WP_009451123.1">
    <property type="nucleotide sequence ID" value="NZ_AMSI01000009.1"/>
</dbReference>
<dbReference type="PATRIC" id="fig|1231190.3.peg.3052"/>
<gene>
    <name evidence="2" type="ORF">NA8A_14704</name>
</gene>
<accession>K2P3A5</accession>
<organism evidence="2 3">
    <name type="scientific">Nitratireductor indicus C115</name>
    <dbReference type="NCBI Taxonomy" id="1231190"/>
    <lineage>
        <taxon>Bacteria</taxon>
        <taxon>Pseudomonadati</taxon>
        <taxon>Pseudomonadota</taxon>
        <taxon>Alphaproteobacteria</taxon>
        <taxon>Hyphomicrobiales</taxon>
        <taxon>Phyllobacteriaceae</taxon>
        <taxon>Nitratireductor</taxon>
    </lineage>
</organism>
<feature type="signal peptide" evidence="1">
    <location>
        <begin position="1"/>
        <end position="20"/>
    </location>
</feature>
<sequence length="81" mass="8350">MKSVIYAIALSSLVAAPAFAIEPIKGSITYDAPHAQALAKSPVGSVIQHSFTSNGTDYLELYVVGANGQPELVSRSASNAS</sequence>
<dbReference type="OrthoDB" id="8279531at2"/>